<dbReference type="PANTHER" id="PTHR31352:SF42">
    <property type="entry name" value="BETA-AMYLASE"/>
    <property type="match status" value="1"/>
</dbReference>
<keyword evidence="2 4" id="KW-0119">Carbohydrate metabolism</keyword>
<dbReference type="AlphaFoldDB" id="A0ABD1M7T7"/>
<reference evidence="5 6" key="1">
    <citation type="submission" date="2024-08" db="EMBL/GenBank/DDBJ databases">
        <title>Insights into the chromosomal genome structure of Flemingia macrophylla.</title>
        <authorList>
            <person name="Ding Y."/>
            <person name="Zhao Y."/>
            <person name="Bi W."/>
            <person name="Wu M."/>
            <person name="Zhao G."/>
            <person name="Gong Y."/>
            <person name="Li W."/>
            <person name="Zhang P."/>
        </authorList>
    </citation>
    <scope>NUCLEOTIDE SEQUENCE [LARGE SCALE GENOMIC DNA]</scope>
    <source>
        <strain evidence="5">DYQJB</strain>
        <tissue evidence="5">Leaf</tissue>
    </source>
</reference>
<protein>
    <recommendedName>
        <fullName evidence="4">Beta-amylase</fullName>
        <ecNumber evidence="4">3.2.1.2</ecNumber>
    </recommendedName>
</protein>
<keyword evidence="6" id="KW-1185">Reference proteome</keyword>
<dbReference type="EC" id="3.2.1.2" evidence="4"/>
<dbReference type="Pfam" id="PF01373">
    <property type="entry name" value="Glyco_hydro_14"/>
    <property type="match status" value="1"/>
</dbReference>
<dbReference type="GO" id="GO:0016161">
    <property type="term" value="F:beta-amylase activity"/>
    <property type="evidence" value="ECO:0007669"/>
    <property type="project" value="UniProtKB-EC"/>
</dbReference>
<proteinExistence type="inferred from homology"/>
<dbReference type="Gene3D" id="3.20.20.80">
    <property type="entry name" value="Glycosidases"/>
    <property type="match status" value="1"/>
</dbReference>
<dbReference type="InterPro" id="IPR017853">
    <property type="entry name" value="GH"/>
</dbReference>
<dbReference type="EMBL" id="JBGMDY010000006">
    <property type="protein sequence ID" value="KAL2331801.1"/>
    <property type="molecule type" value="Genomic_DNA"/>
</dbReference>
<evidence type="ECO:0000256" key="1">
    <source>
        <dbReference type="ARBA" id="ARBA00005652"/>
    </source>
</evidence>
<dbReference type="PANTHER" id="PTHR31352">
    <property type="entry name" value="BETA-AMYLASE 1, CHLOROPLASTIC"/>
    <property type="match status" value="1"/>
</dbReference>
<dbReference type="InterPro" id="IPR001554">
    <property type="entry name" value="Glyco_hydro_14"/>
</dbReference>
<name>A0ABD1M7T7_9FABA</name>
<evidence type="ECO:0000313" key="6">
    <source>
        <dbReference type="Proteomes" id="UP001603857"/>
    </source>
</evidence>
<comment type="similarity">
    <text evidence="1 4">Belongs to the glycosyl hydrolase 14 family.</text>
</comment>
<evidence type="ECO:0000256" key="2">
    <source>
        <dbReference type="ARBA" id="ARBA00023277"/>
    </source>
</evidence>
<evidence type="ECO:0000256" key="3">
    <source>
        <dbReference type="ARBA" id="ARBA00023326"/>
    </source>
</evidence>
<evidence type="ECO:0000313" key="5">
    <source>
        <dbReference type="EMBL" id="KAL2331801.1"/>
    </source>
</evidence>
<sequence length="375" mass="41980">MENIVFAAQCGLGTRITLRPQGRYNFRQEMLETGGAIHVEKPRNGFSKLDCGHLKKQRGVGVVSIKAASAESEARIRTMYRDPMLSSYVPVYVMLPCYDKYLQADFKEAAARAGHPGWKLPDNAGRSNDVPQSTKFFKAGGTYETKEGEFFLTWYSNKLLTHGDDILDEANKVFLGRKVKLAAKVAGIHWWYKSESHAAELTSGYYNLDHRDGYRPIARMLSRHNAILNFTCLEMRNHEQPAEARSGAQELVQRNLLKNSLTKVKCTIRIKYSVPVRRQTQSSAATLCCAPLSSLLRTASLPSRNVYSDGWGYLQRHSDAQVSVCRVERGRLLDKTYLSLASYDVFIVPVWDPPGMGPHVVLSVPNSRGLSACLG</sequence>
<keyword evidence="3 4" id="KW-0624">Polysaccharide degradation</keyword>
<dbReference type="PRINTS" id="PR00750">
    <property type="entry name" value="BETAAMYLASE"/>
</dbReference>
<accession>A0ABD1M7T7</accession>
<organism evidence="5 6">
    <name type="scientific">Flemingia macrophylla</name>
    <dbReference type="NCBI Taxonomy" id="520843"/>
    <lineage>
        <taxon>Eukaryota</taxon>
        <taxon>Viridiplantae</taxon>
        <taxon>Streptophyta</taxon>
        <taxon>Embryophyta</taxon>
        <taxon>Tracheophyta</taxon>
        <taxon>Spermatophyta</taxon>
        <taxon>Magnoliopsida</taxon>
        <taxon>eudicotyledons</taxon>
        <taxon>Gunneridae</taxon>
        <taxon>Pentapetalae</taxon>
        <taxon>rosids</taxon>
        <taxon>fabids</taxon>
        <taxon>Fabales</taxon>
        <taxon>Fabaceae</taxon>
        <taxon>Papilionoideae</taxon>
        <taxon>50 kb inversion clade</taxon>
        <taxon>NPAAA clade</taxon>
        <taxon>indigoferoid/millettioid clade</taxon>
        <taxon>Phaseoleae</taxon>
        <taxon>Flemingia</taxon>
    </lineage>
</organism>
<comment type="catalytic activity">
    <reaction evidence="4">
        <text>Hydrolysis of (1-&gt;4)-alpha-D-glucosidic linkages in polysaccharides so as to remove successive maltose units from the non-reducing ends of the chains.</text>
        <dbReference type="EC" id="3.2.1.2"/>
    </reaction>
</comment>
<dbReference type="SUPFAM" id="SSF51445">
    <property type="entry name" value="(Trans)glycosidases"/>
    <property type="match status" value="1"/>
</dbReference>
<gene>
    <name evidence="5" type="ORF">Fmac_019382</name>
</gene>
<keyword evidence="4" id="KW-0378">Hydrolase</keyword>
<evidence type="ECO:0000256" key="4">
    <source>
        <dbReference type="RuleBase" id="RU000509"/>
    </source>
</evidence>
<dbReference type="Proteomes" id="UP001603857">
    <property type="component" value="Unassembled WGS sequence"/>
</dbReference>
<comment type="caution">
    <text evidence="5">The sequence shown here is derived from an EMBL/GenBank/DDBJ whole genome shotgun (WGS) entry which is preliminary data.</text>
</comment>
<dbReference type="GO" id="GO:0000272">
    <property type="term" value="P:polysaccharide catabolic process"/>
    <property type="evidence" value="ECO:0007669"/>
    <property type="project" value="UniProtKB-KW"/>
</dbReference>
<keyword evidence="4" id="KW-0326">Glycosidase</keyword>